<evidence type="ECO:0000256" key="8">
    <source>
        <dbReference type="ARBA" id="ARBA00022840"/>
    </source>
</evidence>
<accession>A0A3B7MLA8</accession>
<evidence type="ECO:0000256" key="12">
    <source>
        <dbReference type="ARBA" id="ARBA00033413"/>
    </source>
</evidence>
<gene>
    <name evidence="14" type="primary">folK</name>
    <name evidence="14" type="ORF">D3H65_15275</name>
</gene>
<evidence type="ECO:0000256" key="10">
    <source>
        <dbReference type="ARBA" id="ARBA00029409"/>
    </source>
</evidence>
<dbReference type="SUPFAM" id="SSF55083">
    <property type="entry name" value="6-hydroxymethyl-7,8-dihydropterin pyrophosphokinase, HPPK"/>
    <property type="match status" value="1"/>
</dbReference>
<evidence type="ECO:0000256" key="4">
    <source>
        <dbReference type="ARBA" id="ARBA00016218"/>
    </source>
</evidence>
<organism evidence="14 15">
    <name type="scientific">Paraflavitalea soli</name>
    <dbReference type="NCBI Taxonomy" id="2315862"/>
    <lineage>
        <taxon>Bacteria</taxon>
        <taxon>Pseudomonadati</taxon>
        <taxon>Bacteroidota</taxon>
        <taxon>Chitinophagia</taxon>
        <taxon>Chitinophagales</taxon>
        <taxon>Chitinophagaceae</taxon>
        <taxon>Paraflavitalea</taxon>
    </lineage>
</organism>
<dbReference type="PANTHER" id="PTHR43071:SF1">
    <property type="entry name" value="2-AMINO-4-HYDROXY-6-HYDROXYMETHYLDIHYDROPTERIDINE PYROPHOSPHOKINASE"/>
    <property type="match status" value="1"/>
</dbReference>
<evidence type="ECO:0000313" key="14">
    <source>
        <dbReference type="EMBL" id="AXY75262.1"/>
    </source>
</evidence>
<dbReference type="Gene3D" id="3.30.70.560">
    <property type="entry name" value="7,8-Dihydro-6-hydroxymethylpterin-pyrophosphokinase HPPK"/>
    <property type="match status" value="1"/>
</dbReference>
<dbReference type="EMBL" id="CP032157">
    <property type="protein sequence ID" value="AXY75262.1"/>
    <property type="molecule type" value="Genomic_DNA"/>
</dbReference>
<comment type="pathway">
    <text evidence="1">Cofactor biosynthesis; tetrahydrofolate biosynthesis; 2-amino-4-hydroxy-6-hydroxymethyl-7,8-dihydropteridine diphosphate from 7,8-dihydroneopterin triphosphate: step 4/4.</text>
</comment>
<evidence type="ECO:0000256" key="2">
    <source>
        <dbReference type="ARBA" id="ARBA00005810"/>
    </source>
</evidence>
<evidence type="ECO:0000256" key="7">
    <source>
        <dbReference type="ARBA" id="ARBA00022777"/>
    </source>
</evidence>
<evidence type="ECO:0000256" key="6">
    <source>
        <dbReference type="ARBA" id="ARBA00022741"/>
    </source>
</evidence>
<dbReference type="NCBIfam" id="TIGR01498">
    <property type="entry name" value="folK"/>
    <property type="match status" value="1"/>
</dbReference>
<dbReference type="GO" id="GO:0003848">
    <property type="term" value="F:2-amino-4-hydroxy-6-hydroxymethyldihydropteridine diphosphokinase activity"/>
    <property type="evidence" value="ECO:0007669"/>
    <property type="project" value="UniProtKB-EC"/>
</dbReference>
<evidence type="ECO:0000313" key="15">
    <source>
        <dbReference type="Proteomes" id="UP000263900"/>
    </source>
</evidence>
<name>A0A3B7MLA8_9BACT</name>
<dbReference type="CDD" id="cd00483">
    <property type="entry name" value="HPPK"/>
    <property type="match status" value="1"/>
</dbReference>
<keyword evidence="5 14" id="KW-0808">Transferase</keyword>
<dbReference type="KEGG" id="pseg:D3H65_15275"/>
<comment type="function">
    <text evidence="10">Catalyzes the transfer of pyrophosphate from adenosine triphosphate (ATP) to 6-hydroxymethyl-7,8-dihydropterin, an enzymatic step in folate biosynthesis pathway.</text>
</comment>
<dbReference type="OrthoDB" id="9808041at2"/>
<keyword evidence="15" id="KW-1185">Reference proteome</keyword>
<comment type="similarity">
    <text evidence="2">Belongs to the HPPK family.</text>
</comment>
<dbReference type="InterPro" id="IPR035907">
    <property type="entry name" value="Hppk_sf"/>
</dbReference>
<dbReference type="InterPro" id="IPR000550">
    <property type="entry name" value="Hppk"/>
</dbReference>
<feature type="domain" description="7,8-dihydro-6-hydroxymethylpterin-pyrophosphokinase" evidence="13">
    <location>
        <begin position="87"/>
        <end position="98"/>
    </location>
</feature>
<evidence type="ECO:0000259" key="13">
    <source>
        <dbReference type="PROSITE" id="PS00794"/>
    </source>
</evidence>
<proteinExistence type="inferred from homology"/>
<keyword evidence="8" id="KW-0067">ATP-binding</keyword>
<evidence type="ECO:0000256" key="5">
    <source>
        <dbReference type="ARBA" id="ARBA00022679"/>
    </source>
</evidence>
<dbReference type="Proteomes" id="UP000263900">
    <property type="component" value="Chromosome"/>
</dbReference>
<dbReference type="GO" id="GO:0046656">
    <property type="term" value="P:folic acid biosynthetic process"/>
    <property type="evidence" value="ECO:0007669"/>
    <property type="project" value="UniProtKB-KW"/>
</dbReference>
<keyword evidence="9" id="KW-0289">Folate biosynthesis</keyword>
<reference evidence="14 15" key="1">
    <citation type="submission" date="2018-09" db="EMBL/GenBank/DDBJ databases">
        <title>Genome sequencing of strain 6GH32-13.</title>
        <authorList>
            <person name="Weon H.-Y."/>
            <person name="Heo J."/>
            <person name="Kwon S.-W."/>
        </authorList>
    </citation>
    <scope>NUCLEOTIDE SEQUENCE [LARGE SCALE GENOMIC DNA]</scope>
    <source>
        <strain evidence="14 15">5GH32-13</strain>
    </source>
</reference>
<evidence type="ECO:0000256" key="1">
    <source>
        <dbReference type="ARBA" id="ARBA00005051"/>
    </source>
</evidence>
<dbReference type="Pfam" id="PF01288">
    <property type="entry name" value="HPPK"/>
    <property type="match status" value="1"/>
</dbReference>
<dbReference type="UniPathway" id="UPA00077">
    <property type="reaction ID" value="UER00155"/>
</dbReference>
<dbReference type="RefSeq" id="WP_119051143.1">
    <property type="nucleotide sequence ID" value="NZ_CP032157.1"/>
</dbReference>
<protein>
    <recommendedName>
        <fullName evidence="4">2-amino-4-hydroxy-6-hydroxymethyldihydropteridine pyrophosphokinase</fullName>
        <ecNumber evidence="3">2.7.6.3</ecNumber>
    </recommendedName>
    <alternativeName>
        <fullName evidence="11">6-hydroxymethyl-7,8-dihydropterin pyrophosphokinase</fullName>
    </alternativeName>
    <alternativeName>
        <fullName evidence="12">7,8-dihydro-6-hydroxymethylpterin-pyrophosphokinase</fullName>
    </alternativeName>
</protein>
<evidence type="ECO:0000256" key="11">
    <source>
        <dbReference type="ARBA" id="ARBA00029766"/>
    </source>
</evidence>
<dbReference type="GO" id="GO:0005524">
    <property type="term" value="F:ATP binding"/>
    <property type="evidence" value="ECO:0007669"/>
    <property type="project" value="UniProtKB-KW"/>
</dbReference>
<sequence length="161" mass="18389">MNNVYLLIGGNVGNRAENLQQAIIALNQTCGRVVRQSAIYETAAWGKTDQQPFLNQALLLVTRFTGPELLQHTMEAENVLGRVRQERYGPRIIDIDILFFNNDIIREPALTIPHPEVQNRRFALTPLDELAPDLVHPVLQKTVHQLLDECKDELEVKVWNE</sequence>
<dbReference type="EC" id="2.7.6.3" evidence="3"/>
<dbReference type="PROSITE" id="PS00794">
    <property type="entry name" value="HPPK"/>
    <property type="match status" value="1"/>
</dbReference>
<dbReference type="AlphaFoldDB" id="A0A3B7MLA8"/>
<keyword evidence="7 14" id="KW-0418">Kinase</keyword>
<dbReference type="PANTHER" id="PTHR43071">
    <property type="entry name" value="2-AMINO-4-HYDROXY-6-HYDROXYMETHYLDIHYDROPTERIDINE PYROPHOSPHOKINASE"/>
    <property type="match status" value="1"/>
</dbReference>
<dbReference type="GO" id="GO:0046654">
    <property type="term" value="P:tetrahydrofolate biosynthetic process"/>
    <property type="evidence" value="ECO:0007669"/>
    <property type="project" value="UniProtKB-UniPathway"/>
</dbReference>
<evidence type="ECO:0000256" key="9">
    <source>
        <dbReference type="ARBA" id="ARBA00022909"/>
    </source>
</evidence>
<evidence type="ECO:0000256" key="3">
    <source>
        <dbReference type="ARBA" id="ARBA00013253"/>
    </source>
</evidence>
<dbReference type="GO" id="GO:0016301">
    <property type="term" value="F:kinase activity"/>
    <property type="evidence" value="ECO:0007669"/>
    <property type="project" value="UniProtKB-KW"/>
</dbReference>
<keyword evidence="6" id="KW-0547">Nucleotide-binding</keyword>